<feature type="region of interest" description="Disordered" evidence="1">
    <location>
        <begin position="67"/>
        <end position="130"/>
    </location>
</feature>
<feature type="compositionally biased region" description="Polar residues" evidence="1">
    <location>
        <begin position="99"/>
        <end position="115"/>
    </location>
</feature>
<dbReference type="PANTHER" id="PTHR31304">
    <property type="entry name" value="LOB DOMAIN-CONTAINING PROTEIN 38"/>
    <property type="match status" value="1"/>
</dbReference>
<dbReference type="Proteomes" id="UP000215914">
    <property type="component" value="Unassembled WGS sequence"/>
</dbReference>
<dbReference type="AlphaFoldDB" id="A0A9K3EA72"/>
<reference evidence="2" key="1">
    <citation type="journal article" date="2017" name="Nature">
        <title>The sunflower genome provides insights into oil metabolism, flowering and Asterid evolution.</title>
        <authorList>
            <person name="Badouin H."/>
            <person name="Gouzy J."/>
            <person name="Grassa C.J."/>
            <person name="Murat F."/>
            <person name="Staton S.E."/>
            <person name="Cottret L."/>
            <person name="Lelandais-Briere C."/>
            <person name="Owens G.L."/>
            <person name="Carrere S."/>
            <person name="Mayjonade B."/>
            <person name="Legrand L."/>
            <person name="Gill N."/>
            <person name="Kane N.C."/>
            <person name="Bowers J.E."/>
            <person name="Hubner S."/>
            <person name="Bellec A."/>
            <person name="Berard A."/>
            <person name="Berges H."/>
            <person name="Blanchet N."/>
            <person name="Boniface M.C."/>
            <person name="Brunel D."/>
            <person name="Catrice O."/>
            <person name="Chaidir N."/>
            <person name="Claudel C."/>
            <person name="Donnadieu C."/>
            <person name="Faraut T."/>
            <person name="Fievet G."/>
            <person name="Helmstetter N."/>
            <person name="King M."/>
            <person name="Knapp S.J."/>
            <person name="Lai Z."/>
            <person name="Le Paslier M.C."/>
            <person name="Lippi Y."/>
            <person name="Lorenzon L."/>
            <person name="Mandel J.R."/>
            <person name="Marage G."/>
            <person name="Marchand G."/>
            <person name="Marquand E."/>
            <person name="Bret-Mestries E."/>
            <person name="Morien E."/>
            <person name="Nambeesan S."/>
            <person name="Nguyen T."/>
            <person name="Pegot-Espagnet P."/>
            <person name="Pouilly N."/>
            <person name="Raftis F."/>
            <person name="Sallet E."/>
            <person name="Schiex T."/>
            <person name="Thomas J."/>
            <person name="Vandecasteele C."/>
            <person name="Vares D."/>
            <person name="Vear F."/>
            <person name="Vautrin S."/>
            <person name="Crespi M."/>
            <person name="Mangin B."/>
            <person name="Burke J.M."/>
            <person name="Salse J."/>
            <person name="Munos S."/>
            <person name="Vincourt P."/>
            <person name="Rieseberg L.H."/>
            <person name="Langlade N.B."/>
        </authorList>
    </citation>
    <scope>NUCLEOTIDE SEQUENCE</scope>
    <source>
        <tissue evidence="2">Leaves</tissue>
    </source>
</reference>
<dbReference type="EMBL" id="MNCJ02000329">
    <property type="protein sequence ID" value="KAF5769133.1"/>
    <property type="molecule type" value="Genomic_DNA"/>
</dbReference>
<feature type="compositionally biased region" description="Basic and acidic residues" evidence="1">
    <location>
        <begin position="120"/>
        <end position="130"/>
    </location>
</feature>
<comment type="caution">
    <text evidence="2">The sequence shown here is derived from an EMBL/GenBank/DDBJ whole genome shotgun (WGS) entry which is preliminary data.</text>
</comment>
<sequence>MFMRVSVSVLQSLLFEAVGWTVNLVTRAVRLLWTGNWHVCQAAVDTVLRGGTLPLIGELIDGFPTTSKLGNSSDNVQDTVKVHQSKVQRRRRAVEPPMLQSQSQHLDLNMNQSYPASKGSPEKRRHEVRR</sequence>
<reference evidence="2" key="2">
    <citation type="submission" date="2020-06" db="EMBL/GenBank/DDBJ databases">
        <title>Helianthus annuus Genome sequencing and assembly Release 2.</title>
        <authorList>
            <person name="Gouzy J."/>
            <person name="Langlade N."/>
            <person name="Munos S."/>
        </authorList>
    </citation>
    <scope>NUCLEOTIDE SEQUENCE</scope>
    <source>
        <tissue evidence="2">Leaves</tissue>
    </source>
</reference>
<protein>
    <submittedName>
        <fullName evidence="2">Uncharacterized protein</fullName>
    </submittedName>
</protein>
<gene>
    <name evidence="2" type="ORF">HanXRQr2_Chr14g0644681</name>
</gene>
<evidence type="ECO:0000313" key="2">
    <source>
        <dbReference type="EMBL" id="KAF5769133.1"/>
    </source>
</evidence>
<dbReference type="PANTHER" id="PTHR31304:SF1">
    <property type="entry name" value="LOB DOMAIN-CONTAINING PROTEIN 39"/>
    <property type="match status" value="1"/>
</dbReference>
<dbReference type="Gramene" id="mRNA:HanXRQr2_Chr14g0644681">
    <property type="protein sequence ID" value="mRNA:HanXRQr2_Chr14g0644681"/>
    <property type="gene ID" value="HanXRQr2_Chr14g0644681"/>
</dbReference>
<organism evidence="2 3">
    <name type="scientific">Helianthus annuus</name>
    <name type="common">Common sunflower</name>
    <dbReference type="NCBI Taxonomy" id="4232"/>
    <lineage>
        <taxon>Eukaryota</taxon>
        <taxon>Viridiplantae</taxon>
        <taxon>Streptophyta</taxon>
        <taxon>Embryophyta</taxon>
        <taxon>Tracheophyta</taxon>
        <taxon>Spermatophyta</taxon>
        <taxon>Magnoliopsida</taxon>
        <taxon>eudicotyledons</taxon>
        <taxon>Gunneridae</taxon>
        <taxon>Pentapetalae</taxon>
        <taxon>asterids</taxon>
        <taxon>campanulids</taxon>
        <taxon>Asterales</taxon>
        <taxon>Asteraceae</taxon>
        <taxon>Asteroideae</taxon>
        <taxon>Heliantheae alliance</taxon>
        <taxon>Heliantheae</taxon>
        <taxon>Helianthus</taxon>
    </lineage>
</organism>
<keyword evidence="3" id="KW-1185">Reference proteome</keyword>
<feature type="compositionally biased region" description="Polar residues" evidence="1">
    <location>
        <begin position="67"/>
        <end position="78"/>
    </location>
</feature>
<feature type="compositionally biased region" description="Basic residues" evidence="1">
    <location>
        <begin position="83"/>
        <end position="92"/>
    </location>
</feature>
<evidence type="ECO:0000313" key="3">
    <source>
        <dbReference type="Proteomes" id="UP000215914"/>
    </source>
</evidence>
<proteinExistence type="predicted"/>
<name>A0A9K3EA72_HELAN</name>
<accession>A0A9K3EA72</accession>
<evidence type="ECO:0000256" key="1">
    <source>
        <dbReference type="SAM" id="MobiDB-lite"/>
    </source>
</evidence>